<dbReference type="PROSITE" id="PS50893">
    <property type="entry name" value="ABC_TRANSPORTER_2"/>
    <property type="match status" value="2"/>
</dbReference>
<feature type="compositionally biased region" description="Basic and acidic residues" evidence="10">
    <location>
        <begin position="769"/>
        <end position="780"/>
    </location>
</feature>
<evidence type="ECO:0000256" key="5">
    <source>
        <dbReference type="ARBA" id="ARBA00022741"/>
    </source>
</evidence>
<comment type="similarity">
    <text evidence="2">Belongs to the ABC transporter superfamily. ABCC family. Conjugate transporter (TC 3.A.1.208) subfamily.</text>
</comment>
<dbReference type="CDD" id="cd18580">
    <property type="entry name" value="ABC_6TM_ABCC_D2"/>
    <property type="match status" value="1"/>
</dbReference>
<keyword evidence="8 11" id="KW-0472">Membrane</keyword>
<keyword evidence="5" id="KW-0547">Nucleotide-binding</keyword>
<keyword evidence="9" id="KW-0325">Glycoprotein</keyword>
<keyword evidence="3" id="KW-0813">Transport</keyword>
<evidence type="ECO:0000256" key="11">
    <source>
        <dbReference type="SAM" id="Phobius"/>
    </source>
</evidence>
<feature type="region of interest" description="Disordered" evidence="10">
    <location>
        <begin position="722"/>
        <end position="780"/>
    </location>
</feature>
<dbReference type="PROSITE" id="PS50929">
    <property type="entry name" value="ABC_TM1F"/>
    <property type="match status" value="2"/>
</dbReference>
<keyword evidence="6" id="KW-0067">ATP-binding</keyword>
<dbReference type="FunFam" id="3.40.50.300:FF:000630">
    <property type="entry name" value="ATP-binding cassette (ABC) transporter, putative"/>
    <property type="match status" value="1"/>
</dbReference>
<evidence type="ECO:0000256" key="10">
    <source>
        <dbReference type="SAM" id="MobiDB-lite"/>
    </source>
</evidence>
<dbReference type="FunFam" id="1.20.1560.10:FF:000010">
    <property type="entry name" value="Multidrug resistance-associated ABC transporter"/>
    <property type="match status" value="1"/>
</dbReference>
<feature type="transmembrane region" description="Helical" evidence="11">
    <location>
        <begin position="166"/>
        <end position="187"/>
    </location>
</feature>
<feature type="transmembrane region" description="Helical" evidence="11">
    <location>
        <begin position="943"/>
        <end position="965"/>
    </location>
</feature>
<dbReference type="InterPro" id="IPR003439">
    <property type="entry name" value="ABC_transporter-like_ATP-bd"/>
</dbReference>
<reference evidence="14" key="1">
    <citation type="submission" date="2020-12" db="EMBL/GenBank/DDBJ databases">
        <authorList>
            <person name="Iha C."/>
        </authorList>
    </citation>
    <scope>NUCLEOTIDE SEQUENCE</scope>
</reference>
<dbReference type="SUPFAM" id="SSF90123">
    <property type="entry name" value="ABC transporter transmembrane region"/>
    <property type="match status" value="2"/>
</dbReference>
<name>A0A8S1J4N0_9CHLO</name>
<feature type="transmembrane region" description="Helical" evidence="11">
    <location>
        <begin position="807"/>
        <end position="833"/>
    </location>
</feature>
<evidence type="ECO:0000313" key="14">
    <source>
        <dbReference type="EMBL" id="CAD7702664.1"/>
    </source>
</evidence>
<evidence type="ECO:0000256" key="4">
    <source>
        <dbReference type="ARBA" id="ARBA00022692"/>
    </source>
</evidence>
<comment type="caution">
    <text evidence="14">The sequence shown here is derived from an EMBL/GenBank/DDBJ whole genome shotgun (WGS) entry which is preliminary data.</text>
</comment>
<organism evidence="14 15">
    <name type="scientific">Ostreobium quekettii</name>
    <dbReference type="NCBI Taxonomy" id="121088"/>
    <lineage>
        <taxon>Eukaryota</taxon>
        <taxon>Viridiplantae</taxon>
        <taxon>Chlorophyta</taxon>
        <taxon>core chlorophytes</taxon>
        <taxon>Ulvophyceae</taxon>
        <taxon>TCBD clade</taxon>
        <taxon>Bryopsidales</taxon>
        <taxon>Ostreobineae</taxon>
        <taxon>Ostreobiaceae</taxon>
        <taxon>Ostreobium</taxon>
    </lineage>
</organism>
<evidence type="ECO:0000259" key="13">
    <source>
        <dbReference type="PROSITE" id="PS50929"/>
    </source>
</evidence>
<feature type="region of interest" description="Disordered" evidence="10">
    <location>
        <begin position="451"/>
        <end position="483"/>
    </location>
</feature>
<dbReference type="GO" id="GO:0016020">
    <property type="term" value="C:membrane"/>
    <property type="evidence" value="ECO:0007669"/>
    <property type="project" value="UniProtKB-SubCell"/>
</dbReference>
<dbReference type="CDD" id="cd18579">
    <property type="entry name" value="ABC_6TM_ABCC_D1"/>
    <property type="match status" value="1"/>
</dbReference>
<dbReference type="Gene3D" id="3.40.50.300">
    <property type="entry name" value="P-loop containing nucleotide triphosphate hydrolases"/>
    <property type="match status" value="2"/>
</dbReference>
<feature type="compositionally biased region" description="Basic and acidic residues" evidence="10">
    <location>
        <begin position="743"/>
        <end position="762"/>
    </location>
</feature>
<dbReference type="SUPFAM" id="SSF52540">
    <property type="entry name" value="P-loop containing nucleoside triphosphate hydrolases"/>
    <property type="match status" value="2"/>
</dbReference>
<dbReference type="InterPro" id="IPR050173">
    <property type="entry name" value="ABC_transporter_C-like"/>
</dbReference>
<feature type="domain" description="ABC transmembrane type-1" evidence="13">
    <location>
        <begin position="808"/>
        <end position="1094"/>
    </location>
</feature>
<feature type="transmembrane region" description="Helical" evidence="11">
    <location>
        <begin position="101"/>
        <end position="118"/>
    </location>
</feature>
<dbReference type="Gene3D" id="1.20.1560.10">
    <property type="entry name" value="ABC transporter type 1, transmembrane domain"/>
    <property type="match status" value="2"/>
</dbReference>
<evidence type="ECO:0000256" key="9">
    <source>
        <dbReference type="ARBA" id="ARBA00023180"/>
    </source>
</evidence>
<dbReference type="OrthoDB" id="6500128at2759"/>
<feature type="domain" description="ABC transporter" evidence="12">
    <location>
        <begin position="1132"/>
        <end position="1369"/>
    </location>
</feature>
<dbReference type="Pfam" id="PF00664">
    <property type="entry name" value="ABC_membrane"/>
    <property type="match status" value="2"/>
</dbReference>
<feature type="transmembrane region" description="Helical" evidence="11">
    <location>
        <begin position="1036"/>
        <end position="1055"/>
    </location>
</feature>
<evidence type="ECO:0000256" key="1">
    <source>
        <dbReference type="ARBA" id="ARBA00004141"/>
    </source>
</evidence>
<dbReference type="InterPro" id="IPR036640">
    <property type="entry name" value="ABC1_TM_sf"/>
</dbReference>
<dbReference type="InterPro" id="IPR011527">
    <property type="entry name" value="ABC1_TM_dom"/>
</dbReference>
<keyword evidence="15" id="KW-1185">Reference proteome</keyword>
<feature type="domain" description="ABC transmembrane type-1" evidence="13">
    <location>
        <begin position="133"/>
        <end position="388"/>
    </location>
</feature>
<dbReference type="CDD" id="cd03250">
    <property type="entry name" value="ABCC_MRP_domain1"/>
    <property type="match status" value="1"/>
</dbReference>
<feature type="transmembrane region" description="Helical" evidence="11">
    <location>
        <begin position="264"/>
        <end position="284"/>
    </location>
</feature>
<dbReference type="Pfam" id="PF00005">
    <property type="entry name" value="ABC_tran"/>
    <property type="match status" value="2"/>
</dbReference>
<feature type="domain" description="ABC transporter" evidence="12">
    <location>
        <begin position="478"/>
        <end position="703"/>
    </location>
</feature>
<proteinExistence type="inferred from homology"/>
<dbReference type="PROSITE" id="PS00211">
    <property type="entry name" value="ABC_TRANSPORTER_1"/>
    <property type="match status" value="2"/>
</dbReference>
<dbReference type="FunFam" id="3.40.50.300:FF:000997">
    <property type="entry name" value="Multidrug resistance-associated protein 1"/>
    <property type="match status" value="1"/>
</dbReference>
<protein>
    <submittedName>
        <fullName evidence="14">Uncharacterized protein</fullName>
    </submittedName>
</protein>
<feature type="transmembrane region" description="Helical" evidence="11">
    <location>
        <begin position="378"/>
        <end position="401"/>
    </location>
</feature>
<evidence type="ECO:0000256" key="2">
    <source>
        <dbReference type="ARBA" id="ARBA00009726"/>
    </source>
</evidence>
<feature type="transmembrane region" description="Helical" evidence="11">
    <location>
        <begin position="238"/>
        <end position="258"/>
    </location>
</feature>
<evidence type="ECO:0000256" key="3">
    <source>
        <dbReference type="ARBA" id="ARBA00022448"/>
    </source>
</evidence>
<keyword evidence="7 11" id="KW-1133">Transmembrane helix</keyword>
<dbReference type="SMART" id="SM00382">
    <property type="entry name" value="AAA"/>
    <property type="match status" value="2"/>
</dbReference>
<gene>
    <name evidence="14" type="ORF">OSTQU699_LOCUS8021</name>
</gene>
<dbReference type="GO" id="GO:0140359">
    <property type="term" value="F:ABC-type transporter activity"/>
    <property type="evidence" value="ECO:0007669"/>
    <property type="project" value="InterPro"/>
</dbReference>
<feature type="transmembrane region" description="Helical" evidence="11">
    <location>
        <begin position="352"/>
        <end position="372"/>
    </location>
</feature>
<evidence type="ECO:0000256" key="8">
    <source>
        <dbReference type="ARBA" id="ARBA00023136"/>
    </source>
</evidence>
<evidence type="ECO:0000256" key="6">
    <source>
        <dbReference type="ARBA" id="ARBA00022840"/>
    </source>
</evidence>
<dbReference type="CDD" id="cd03244">
    <property type="entry name" value="ABCC_MRP_domain2"/>
    <property type="match status" value="1"/>
</dbReference>
<feature type="region of interest" description="Disordered" evidence="10">
    <location>
        <begin position="1"/>
        <end position="23"/>
    </location>
</feature>
<dbReference type="InterPro" id="IPR044726">
    <property type="entry name" value="ABCC_6TM_D2"/>
</dbReference>
<dbReference type="InterPro" id="IPR044746">
    <property type="entry name" value="ABCC_6TM_D1"/>
</dbReference>
<evidence type="ECO:0000313" key="15">
    <source>
        <dbReference type="Proteomes" id="UP000708148"/>
    </source>
</evidence>
<dbReference type="PANTHER" id="PTHR24223">
    <property type="entry name" value="ATP-BINDING CASSETTE SUB-FAMILY C"/>
    <property type="match status" value="1"/>
</dbReference>
<dbReference type="EMBL" id="CAJHUC010001907">
    <property type="protein sequence ID" value="CAD7702664.1"/>
    <property type="molecule type" value="Genomic_DNA"/>
</dbReference>
<dbReference type="InterPro" id="IPR027417">
    <property type="entry name" value="P-loop_NTPase"/>
</dbReference>
<dbReference type="Proteomes" id="UP000708148">
    <property type="component" value="Unassembled WGS sequence"/>
</dbReference>
<evidence type="ECO:0000256" key="7">
    <source>
        <dbReference type="ARBA" id="ARBA00022989"/>
    </source>
</evidence>
<comment type="subcellular location">
    <subcellularLocation>
        <location evidence="1">Membrane</location>
        <topology evidence="1">Multi-pass membrane protein</topology>
    </subcellularLocation>
</comment>
<feature type="transmembrane region" description="Helical" evidence="11">
    <location>
        <begin position="853"/>
        <end position="878"/>
    </location>
</feature>
<dbReference type="InterPro" id="IPR017871">
    <property type="entry name" value="ABC_transporter-like_CS"/>
</dbReference>
<accession>A0A8S1J4N0</accession>
<sequence>MDADGSPVLEPLLGGRGSQRPKKRGCFRSAWGSAAKFWLATWEFFTFSWINPVLRLGAKKALTTDSALPLLPEGEKMAALAPKFDQAYQRRKATISGDPETMPGMLLSVLLCTHWLALAQQMGWIVGKTTARLMSPFFLRAFLLWLENGDGSDGTSGSGQWNGVVFGVALVTASAVDGLMFHQLWWIGWKLGFRMRQQCMASIHAKVMRLNSSTITRVSTGRVVNLVSNDIGRFDFTAILWQYSWLGPLELVIVLVLVGLEVGFLPAVCGVGAFALMIPMQAVFGRCLGKLRSKSTALTDKRITLIGEVISGTLAVKMLGLEDPFFRKIREVRSQEGNILCRRGMFIGANEGMHFFTTTLAGFVTFAVMWALGRTLRVSSVFFTLSLLYLPDLDMAIFFSLSIERCSELWISLVRISRFLCLPEPSEMIQQTDIPVGAIKIDGVDFSWPSNSAEEGQEQRSQLEEGNRGFKDPSEDSLGSFSGVSMNTETPTLRQVRLSVCPGELIGIAGAVGAGKSSLLAALLGEMQDGAGGSGRAELAGSVAFCDQVPWILAGTVRENILFGATFNEADFWNVVDACCLSPDFQQLPAREMTQLGDQGVNLSGGQKARVALARAAYSRADIQLLDDPLSAVDPHVAQELFDKCIGPGGLMEGSTRLLVTHQRQFLPLCDRVIVLRCGEIVANGPWRDLQNQGFDELKSTTDLQQLAHPQRTLSIEETLESVGGDMETDGNNGRARIPGNGDQRESMDDRQDSEKCQERAESAAGKAGDVHMNKDEPAKDSVKSGTLVVEEDQEVGVVSWSVYWRFVVHIGVALTAIYVLIVAFKEILYLAPNLLLTRWASVDAEDQRDSRWVVTYGALVASMMAVGLFVGLTEFVAQVHASTRLHNAMAARVLRAPLSFFHTNPVGRVLNRFSKDQDLVDEELPITVSDIVAITMEAIGSLVLVAAAVPPVAVVEGLVLIGFWRLRKHYIMTAREAQREVAVTSSPIFAAFSETLKGLSTIRAYGLKNQFEATFMGLNDHNGSWWYTKMAANRWLGVRLDMSSTLVLAAAVSFTLATREKVDPGLLGLALTYVLQLTGILQYLVSQTATLETEMTSVERMLHYTTLDQEPPRVADGGGRPPTGWLSSGSIAYQGVTASYRPGLDPVLRDLTFKIPGGSSVGIVGRTGSGKSSLMLTLYRLIDINGGQILFDGVDTSKLGIDAVRDQVAIIPQDPVLFSGSLRSNLDPWDRYTDARVWEVLSTVRLTSTVQSAGGLYSSVTECGGNFSAGQRQLMCLARALLKDARILALDEATANVDQDTDALIQAALSSCRGGAQGRRTLLIIAHRVDTVIDCDHLLVLDHGHLIEQGAPRDLLQENGSVFSRMVGAARGAWVASSSRDTTA</sequence>
<evidence type="ECO:0000259" key="12">
    <source>
        <dbReference type="PROSITE" id="PS50893"/>
    </source>
</evidence>
<feature type="compositionally biased region" description="Basic and acidic residues" evidence="10">
    <location>
        <begin position="457"/>
        <end position="474"/>
    </location>
</feature>
<dbReference type="GO" id="GO:0016887">
    <property type="term" value="F:ATP hydrolysis activity"/>
    <property type="evidence" value="ECO:0007669"/>
    <property type="project" value="InterPro"/>
</dbReference>
<dbReference type="PANTHER" id="PTHR24223:SF453">
    <property type="entry name" value="ABC TRANSPORTER"/>
    <property type="match status" value="1"/>
</dbReference>
<dbReference type="InterPro" id="IPR003593">
    <property type="entry name" value="AAA+_ATPase"/>
</dbReference>
<keyword evidence="4 11" id="KW-0812">Transmembrane</keyword>
<dbReference type="GO" id="GO:0005524">
    <property type="term" value="F:ATP binding"/>
    <property type="evidence" value="ECO:0007669"/>
    <property type="project" value="UniProtKB-KW"/>
</dbReference>